<dbReference type="InterPro" id="IPR011032">
    <property type="entry name" value="GroES-like_sf"/>
</dbReference>
<dbReference type="SUPFAM" id="SSF50129">
    <property type="entry name" value="GroES-like"/>
    <property type="match status" value="1"/>
</dbReference>
<dbReference type="InterPro" id="IPR013149">
    <property type="entry name" value="ADH-like_C"/>
</dbReference>
<feature type="domain" description="Alcohol dehydrogenase-like C-terminal" evidence="6">
    <location>
        <begin position="183"/>
        <end position="312"/>
    </location>
</feature>
<evidence type="ECO:0000256" key="5">
    <source>
        <dbReference type="RuleBase" id="RU361277"/>
    </source>
</evidence>
<dbReference type="InterPro" id="IPR036291">
    <property type="entry name" value="NAD(P)-bd_dom_sf"/>
</dbReference>
<evidence type="ECO:0000313" key="9">
    <source>
        <dbReference type="Proteomes" id="UP000095085"/>
    </source>
</evidence>
<dbReference type="RefSeq" id="XP_020074819.1">
    <property type="nucleotide sequence ID" value="XM_020220270.1"/>
</dbReference>
<dbReference type="PANTHER" id="PTHR42813">
    <property type="entry name" value="ZINC-TYPE ALCOHOL DEHYDROGENASE-LIKE"/>
    <property type="match status" value="1"/>
</dbReference>
<keyword evidence="4" id="KW-0560">Oxidoreductase</keyword>
<dbReference type="SUPFAM" id="SSF51735">
    <property type="entry name" value="NAD(P)-binding Rossmann-fold domains"/>
    <property type="match status" value="1"/>
</dbReference>
<evidence type="ECO:0000256" key="3">
    <source>
        <dbReference type="ARBA" id="ARBA00022833"/>
    </source>
</evidence>
<evidence type="ECO:0000256" key="1">
    <source>
        <dbReference type="ARBA" id="ARBA00001947"/>
    </source>
</evidence>
<protein>
    <submittedName>
        <fullName evidence="8">Sorbitol dehydrogenase</fullName>
    </submittedName>
</protein>
<dbReference type="Proteomes" id="UP000095085">
    <property type="component" value="Unassembled WGS sequence"/>
</dbReference>
<dbReference type="GeneID" id="30994820"/>
<dbReference type="EMBL" id="KV454544">
    <property type="protein sequence ID" value="ODV65752.1"/>
    <property type="molecule type" value="Genomic_DNA"/>
</dbReference>
<dbReference type="STRING" id="984485.A0A1E4RES1"/>
<gene>
    <name evidence="8" type="ORF">HYPBUDRAFT_150377</name>
</gene>
<name>A0A1E4RES1_9ASCO</name>
<proteinExistence type="inferred from homology"/>
<dbReference type="Pfam" id="PF00107">
    <property type="entry name" value="ADH_zinc_N"/>
    <property type="match status" value="1"/>
</dbReference>
<dbReference type="GO" id="GO:0016491">
    <property type="term" value="F:oxidoreductase activity"/>
    <property type="evidence" value="ECO:0007669"/>
    <property type="project" value="UniProtKB-KW"/>
</dbReference>
<dbReference type="CDD" id="cd08284">
    <property type="entry name" value="FDH_like_2"/>
    <property type="match status" value="1"/>
</dbReference>
<evidence type="ECO:0000259" key="6">
    <source>
        <dbReference type="Pfam" id="PF00107"/>
    </source>
</evidence>
<accession>A0A1E4RES1</accession>
<keyword evidence="3 5" id="KW-0862">Zinc</keyword>
<comment type="cofactor">
    <cofactor evidence="1 5">
        <name>Zn(2+)</name>
        <dbReference type="ChEBI" id="CHEBI:29105"/>
    </cofactor>
</comment>
<keyword evidence="2 5" id="KW-0479">Metal-binding</keyword>
<dbReference type="Gene3D" id="3.90.180.10">
    <property type="entry name" value="Medium-chain alcohol dehydrogenases, catalytic domain"/>
    <property type="match status" value="1"/>
</dbReference>
<dbReference type="GO" id="GO:0008270">
    <property type="term" value="F:zinc ion binding"/>
    <property type="evidence" value="ECO:0007669"/>
    <property type="project" value="InterPro"/>
</dbReference>
<dbReference type="InterPro" id="IPR002328">
    <property type="entry name" value="ADH_Zn_CS"/>
</dbReference>
<comment type="similarity">
    <text evidence="5">Belongs to the zinc-containing alcohol dehydrogenase family.</text>
</comment>
<evidence type="ECO:0000256" key="2">
    <source>
        <dbReference type="ARBA" id="ARBA00022723"/>
    </source>
</evidence>
<dbReference type="PROSITE" id="PS00059">
    <property type="entry name" value="ADH_ZINC"/>
    <property type="match status" value="1"/>
</dbReference>
<dbReference type="Gene3D" id="3.40.50.720">
    <property type="entry name" value="NAD(P)-binding Rossmann-like Domain"/>
    <property type="match status" value="1"/>
</dbReference>
<sequence length="353" mass="38997">MKAVVFEDKYKVSVIDKPIPEINDPNEVVVKVKYLGLCGSDLHYYRGHIPLEKGHTMGHEFIGTVIKKGNIAKFDIGDEVISTFTIQCGECWYCIHGYSGICDKTNTFGKIALEGAQAEYVKVPFANYTLVKKPSNDIDDSVYVLMSDIFITGYFGVDKINKFIKSENLEKSQMSILQLGAGPVGLCAVAILKEMGFGNIVVVDSVPERLTLAEKYGATTVINFAENANALGDYIAKQTNNLGFDAVLEIVGAKSALQTAFQLCRRNGFISSVGMGHDDLPFNGLDCYAKSINISFGRCHAWSLFNDALQLFEKVKFSLADLIEVKPSIDEAPDYYHKFEKQLVGKVVFDLSK</sequence>
<keyword evidence="9" id="KW-1185">Reference proteome</keyword>
<dbReference type="OrthoDB" id="3941538at2759"/>
<dbReference type="InterPro" id="IPR013154">
    <property type="entry name" value="ADH-like_N"/>
</dbReference>
<dbReference type="Pfam" id="PF08240">
    <property type="entry name" value="ADH_N"/>
    <property type="match status" value="1"/>
</dbReference>
<reference evidence="9" key="1">
    <citation type="submission" date="2016-05" db="EMBL/GenBank/DDBJ databases">
        <title>Comparative genomics of biotechnologically important yeasts.</title>
        <authorList>
            <consortium name="DOE Joint Genome Institute"/>
            <person name="Riley R."/>
            <person name="Haridas S."/>
            <person name="Wolfe K.H."/>
            <person name="Lopes M.R."/>
            <person name="Hittinger C.T."/>
            <person name="Goker M."/>
            <person name="Salamov A."/>
            <person name="Wisecaver J."/>
            <person name="Long T.M."/>
            <person name="Aerts A.L."/>
            <person name="Barry K."/>
            <person name="Choi C."/>
            <person name="Clum A."/>
            <person name="Coughlan A.Y."/>
            <person name="Deshpande S."/>
            <person name="Douglass A.P."/>
            <person name="Hanson S.J."/>
            <person name="Klenk H.-P."/>
            <person name="Labutti K."/>
            <person name="Lapidus A."/>
            <person name="Lindquist E."/>
            <person name="Lipzen A."/>
            <person name="Meier-Kolthoff J.P."/>
            <person name="Ohm R.A."/>
            <person name="Otillar R.P."/>
            <person name="Pangilinan J."/>
            <person name="Peng Y."/>
            <person name="Rokas A."/>
            <person name="Rosa C.A."/>
            <person name="Scheuner C."/>
            <person name="Sibirny A.A."/>
            <person name="Slot J.C."/>
            <person name="Stielow J.B."/>
            <person name="Sun H."/>
            <person name="Kurtzman C.P."/>
            <person name="Blackwell M."/>
            <person name="Grigoriev I.V."/>
            <person name="Jeffries T.W."/>
        </authorList>
    </citation>
    <scope>NUCLEOTIDE SEQUENCE [LARGE SCALE GENOMIC DNA]</scope>
    <source>
        <strain evidence="9">NRRL Y-1933</strain>
    </source>
</reference>
<organism evidence="8 9">
    <name type="scientific">Hyphopichia burtonii NRRL Y-1933</name>
    <dbReference type="NCBI Taxonomy" id="984485"/>
    <lineage>
        <taxon>Eukaryota</taxon>
        <taxon>Fungi</taxon>
        <taxon>Dikarya</taxon>
        <taxon>Ascomycota</taxon>
        <taxon>Saccharomycotina</taxon>
        <taxon>Pichiomycetes</taxon>
        <taxon>Debaryomycetaceae</taxon>
        <taxon>Hyphopichia</taxon>
    </lineage>
</organism>
<evidence type="ECO:0000256" key="4">
    <source>
        <dbReference type="ARBA" id="ARBA00023002"/>
    </source>
</evidence>
<evidence type="ECO:0000313" key="8">
    <source>
        <dbReference type="EMBL" id="ODV65752.1"/>
    </source>
</evidence>
<dbReference type="PANTHER" id="PTHR42813:SF2">
    <property type="entry name" value="DEHYDROGENASE, ZINC-CONTAINING, PUTATIVE (AFU_ORTHOLOGUE AFUA_2G02810)-RELATED"/>
    <property type="match status" value="1"/>
</dbReference>
<feature type="domain" description="Alcohol dehydrogenase-like N-terminal" evidence="7">
    <location>
        <begin position="25"/>
        <end position="134"/>
    </location>
</feature>
<evidence type="ECO:0000259" key="7">
    <source>
        <dbReference type="Pfam" id="PF08240"/>
    </source>
</evidence>
<dbReference type="AlphaFoldDB" id="A0A1E4RES1"/>